<comment type="similarity">
    <text evidence="1">Belongs to the prefoldin subunit beta family.</text>
</comment>
<sequence length="152" mass="17263">MATSDEKPVKMTQEKIMEGFQALRNEQRHLTLKLFEFEQDLNDHNMVIATLEKVNPGRRCFRMVGDTLVERNVKEILPAVRQNRDQLSNLVEEYNKRIVDKGKEINSYREQYGIEIRQEGPGGASVGARPERSDSSSLPSKGSSNSVLVEGK</sequence>
<keyword evidence="5" id="KW-0175">Coiled coil</keyword>
<dbReference type="SUPFAM" id="SSF46579">
    <property type="entry name" value="Prefoldin"/>
    <property type="match status" value="1"/>
</dbReference>
<evidence type="ECO:0000256" key="5">
    <source>
        <dbReference type="SAM" id="Coils"/>
    </source>
</evidence>
<evidence type="ECO:0000313" key="8">
    <source>
        <dbReference type="Proteomes" id="UP000594260"/>
    </source>
</evidence>
<evidence type="ECO:0000256" key="3">
    <source>
        <dbReference type="ARBA" id="ARBA00023186"/>
    </source>
</evidence>
<accession>A0A7M7K735</accession>
<dbReference type="AlphaFoldDB" id="A0A7M7K735"/>
<dbReference type="InterPro" id="IPR002777">
    <property type="entry name" value="PFD_beta-like"/>
</dbReference>
<dbReference type="Gene3D" id="1.10.287.370">
    <property type="match status" value="1"/>
</dbReference>
<dbReference type="InterPro" id="IPR027235">
    <property type="entry name" value="PFD2"/>
</dbReference>
<keyword evidence="8" id="KW-1185">Reference proteome</keyword>
<dbReference type="CTD" id="5202"/>
<dbReference type="InterPro" id="IPR009053">
    <property type="entry name" value="Prefoldin"/>
</dbReference>
<dbReference type="InParanoid" id="A0A7M7K735"/>
<evidence type="ECO:0000256" key="6">
    <source>
        <dbReference type="SAM" id="MobiDB-lite"/>
    </source>
</evidence>
<feature type="region of interest" description="Disordered" evidence="6">
    <location>
        <begin position="114"/>
        <end position="152"/>
    </location>
</feature>
<dbReference type="RefSeq" id="XP_022658664.1">
    <property type="nucleotide sequence ID" value="XM_022802929.1"/>
</dbReference>
<comment type="function">
    <text evidence="4">Binds specifically to cytosolic chaperonin (c-CPN) and transfers target proteins to it. Binds to nascent polypeptide chain and promotes folding in an environment in which there are many competing pathways for nonnative proteins.</text>
</comment>
<dbReference type="Proteomes" id="UP000594260">
    <property type="component" value="Unplaced"/>
</dbReference>
<dbReference type="KEGG" id="vde:111249286"/>
<proteinExistence type="inferred from homology"/>
<dbReference type="CDD" id="cd23163">
    <property type="entry name" value="Prefoldin_2"/>
    <property type="match status" value="1"/>
</dbReference>
<organism evidence="7 8">
    <name type="scientific">Varroa destructor</name>
    <name type="common">Honeybee mite</name>
    <dbReference type="NCBI Taxonomy" id="109461"/>
    <lineage>
        <taxon>Eukaryota</taxon>
        <taxon>Metazoa</taxon>
        <taxon>Ecdysozoa</taxon>
        <taxon>Arthropoda</taxon>
        <taxon>Chelicerata</taxon>
        <taxon>Arachnida</taxon>
        <taxon>Acari</taxon>
        <taxon>Parasitiformes</taxon>
        <taxon>Mesostigmata</taxon>
        <taxon>Gamasina</taxon>
        <taxon>Dermanyssoidea</taxon>
        <taxon>Varroidae</taxon>
        <taxon>Varroa</taxon>
    </lineage>
</organism>
<dbReference type="GO" id="GO:0051082">
    <property type="term" value="F:unfolded protein binding"/>
    <property type="evidence" value="ECO:0007669"/>
    <property type="project" value="InterPro"/>
</dbReference>
<evidence type="ECO:0000313" key="7">
    <source>
        <dbReference type="EnsemblMetazoa" id="XP_022658664"/>
    </source>
</evidence>
<dbReference type="PANTHER" id="PTHR13303">
    <property type="entry name" value="PREFOLDIN SUBUNIT 2"/>
    <property type="match status" value="1"/>
</dbReference>
<dbReference type="OrthoDB" id="29646at2759"/>
<dbReference type="EnsemblMetazoa" id="XM_022802929">
    <property type="protein sequence ID" value="XP_022658664"/>
    <property type="gene ID" value="LOC111249286"/>
</dbReference>
<evidence type="ECO:0000256" key="1">
    <source>
        <dbReference type="ARBA" id="ARBA00008045"/>
    </source>
</evidence>
<name>A0A7M7K735_VARDE</name>
<dbReference type="OMA" id="CFKMIGG"/>
<protein>
    <recommendedName>
        <fullName evidence="9">Prefoldin subunit 2</fullName>
    </recommendedName>
</protein>
<comment type="subunit">
    <text evidence="2">Heterohexamer of two PFD-alpha type and four PFD-beta type subunits.</text>
</comment>
<dbReference type="FunCoup" id="A0A7M7K735">
    <property type="interactions" value="1277"/>
</dbReference>
<evidence type="ECO:0000256" key="2">
    <source>
        <dbReference type="ARBA" id="ARBA00011695"/>
    </source>
</evidence>
<reference evidence="7" key="1">
    <citation type="submission" date="2021-01" db="UniProtKB">
        <authorList>
            <consortium name="EnsemblMetazoa"/>
        </authorList>
    </citation>
    <scope>IDENTIFICATION</scope>
</reference>
<feature type="coiled-coil region" evidence="5">
    <location>
        <begin position="77"/>
        <end position="111"/>
    </location>
</feature>
<keyword evidence="3" id="KW-0143">Chaperone</keyword>
<evidence type="ECO:0008006" key="9">
    <source>
        <dbReference type="Google" id="ProtNLM"/>
    </source>
</evidence>
<dbReference type="FunFam" id="1.10.287.370:FF:000002">
    <property type="entry name" value="Prefoldin subunit 2"/>
    <property type="match status" value="1"/>
</dbReference>
<dbReference type="Pfam" id="PF01920">
    <property type="entry name" value="Prefoldin_2"/>
    <property type="match status" value="1"/>
</dbReference>
<dbReference type="GeneID" id="111249286"/>
<feature type="compositionally biased region" description="Low complexity" evidence="6">
    <location>
        <begin position="135"/>
        <end position="146"/>
    </location>
</feature>
<dbReference type="GO" id="GO:0016272">
    <property type="term" value="C:prefoldin complex"/>
    <property type="evidence" value="ECO:0007669"/>
    <property type="project" value="InterPro"/>
</dbReference>
<dbReference type="GO" id="GO:0006457">
    <property type="term" value="P:protein folding"/>
    <property type="evidence" value="ECO:0007669"/>
    <property type="project" value="InterPro"/>
</dbReference>
<evidence type="ECO:0000256" key="4">
    <source>
        <dbReference type="ARBA" id="ARBA00024667"/>
    </source>
</evidence>